<accession>A0A7S4PF91</accession>
<dbReference type="InterPro" id="IPR026721">
    <property type="entry name" value="TMEM18"/>
</dbReference>
<gene>
    <name evidence="2" type="ORF">GTHE00462_LOCUS34500</name>
</gene>
<feature type="transmembrane region" description="Helical" evidence="1">
    <location>
        <begin position="158"/>
        <end position="189"/>
    </location>
</feature>
<dbReference type="AlphaFoldDB" id="A0A7S4PF91"/>
<evidence type="ECO:0008006" key="3">
    <source>
        <dbReference type="Google" id="ProtNLM"/>
    </source>
</evidence>
<dbReference type="EMBL" id="HBKN01044061">
    <property type="protein sequence ID" value="CAE2333174.1"/>
    <property type="molecule type" value="Transcribed_RNA"/>
</dbReference>
<feature type="transmembrane region" description="Helical" evidence="1">
    <location>
        <begin position="119"/>
        <end position="138"/>
    </location>
</feature>
<protein>
    <recommendedName>
        <fullName evidence="3">Transmembrane protein 18</fullName>
    </recommendedName>
</protein>
<keyword evidence="1" id="KW-1133">Transmembrane helix</keyword>
<feature type="transmembrane region" description="Helical" evidence="1">
    <location>
        <begin position="94"/>
        <end position="112"/>
    </location>
</feature>
<organism evidence="2">
    <name type="scientific">Guillardia theta</name>
    <name type="common">Cryptophyte</name>
    <name type="synonym">Cryptomonas phi</name>
    <dbReference type="NCBI Taxonomy" id="55529"/>
    <lineage>
        <taxon>Eukaryota</taxon>
        <taxon>Cryptophyceae</taxon>
        <taxon>Pyrenomonadales</taxon>
        <taxon>Geminigeraceae</taxon>
        <taxon>Guillardia</taxon>
    </lineage>
</organism>
<name>A0A7S4PF91_GUITH</name>
<evidence type="ECO:0000313" key="2">
    <source>
        <dbReference type="EMBL" id="CAE2333174.1"/>
    </source>
</evidence>
<keyword evidence="1" id="KW-0472">Membrane</keyword>
<reference evidence="2" key="1">
    <citation type="submission" date="2021-01" db="EMBL/GenBank/DDBJ databases">
        <authorList>
            <person name="Corre E."/>
            <person name="Pelletier E."/>
            <person name="Niang G."/>
            <person name="Scheremetjew M."/>
            <person name="Finn R."/>
            <person name="Kale V."/>
            <person name="Holt S."/>
            <person name="Cochrane G."/>
            <person name="Meng A."/>
            <person name="Brown T."/>
            <person name="Cohen L."/>
        </authorList>
    </citation>
    <scope>NUCLEOTIDE SEQUENCE</scope>
    <source>
        <strain evidence="2">CCMP 2712</strain>
    </source>
</reference>
<evidence type="ECO:0000256" key="1">
    <source>
        <dbReference type="SAM" id="Phobius"/>
    </source>
</evidence>
<dbReference type="Pfam" id="PF14770">
    <property type="entry name" value="TMEM18"/>
    <property type="match status" value="1"/>
</dbReference>
<keyword evidence="1" id="KW-0812">Transmembrane</keyword>
<proteinExistence type="predicted"/>
<sequence>MIMLMSSPVMGAEKGMLEDMWESLTNASNEAIEIFKSAFNVTGAIPTKPKPGKMFYFGDPSEFDMADLSANPSQWMQFKNSVKGFVSAVEWTETWIIALGIFHFTMLLLAILSRRNSNIQIVLFCFMMGCIYLAEPLNRFLSTHWESFSTQNYFDKHGVFLSVVWSTPLLLIGAYMVIHTLIAAASLLVQVKRREIIQHARANKENAAKDTGSDKKKKQ</sequence>